<proteinExistence type="predicted"/>
<protein>
    <submittedName>
        <fullName evidence="2">Uncharacterized protein</fullName>
    </submittedName>
</protein>
<evidence type="ECO:0000256" key="1">
    <source>
        <dbReference type="SAM" id="Phobius"/>
    </source>
</evidence>
<dbReference type="AlphaFoldDB" id="A0A0M0BS68"/>
<organism evidence="2 3">
    <name type="scientific">miscellaneous Crenarchaeota group-1 archaeon SG8-32-1</name>
    <dbReference type="NCBI Taxonomy" id="1685124"/>
    <lineage>
        <taxon>Archaea</taxon>
        <taxon>Candidatus Bathyarchaeota</taxon>
        <taxon>MCG-1</taxon>
    </lineage>
</organism>
<name>A0A0M0BS68_9ARCH</name>
<keyword evidence="1" id="KW-0812">Transmembrane</keyword>
<reference evidence="2 3" key="1">
    <citation type="submission" date="2015-06" db="EMBL/GenBank/DDBJ databases">
        <title>New insights into the roles of widespread benthic archaea in carbon and nitrogen cycling.</title>
        <authorList>
            <person name="Lazar C.S."/>
            <person name="Baker B.J."/>
            <person name="Seitz K.W."/>
            <person name="Hyde A.S."/>
            <person name="Dick G.J."/>
            <person name="Hinrichs K.-U."/>
            <person name="Teske A.P."/>
        </authorList>
    </citation>
    <scope>NUCLEOTIDE SEQUENCE [LARGE SCALE GENOMIC DNA]</scope>
    <source>
        <strain evidence="2">SG8-32-1</strain>
    </source>
</reference>
<evidence type="ECO:0000313" key="2">
    <source>
        <dbReference type="EMBL" id="KON31432.1"/>
    </source>
</evidence>
<sequence length="186" mass="20308">MNKPDASILLMIIGGLMIASALFFMTQKEPPNKVWQVKMTILDEGPDQDQSFQTQYEEKNPATIYRDKTVNWIEVGKEEQTIGFMETSEITVMDVAFTDTVGNGSGDDLIVVYFTNSGTGKVTIAQVNFNGVIQTGNWELTSGEDIIGPGSLDTMQINADWTAGNNYSITFSTTDGTMIGSFTSTA</sequence>
<keyword evidence="1" id="KW-1133">Transmembrane helix</keyword>
<dbReference type="Proteomes" id="UP000037237">
    <property type="component" value="Unassembled WGS sequence"/>
</dbReference>
<accession>A0A0M0BS68</accession>
<feature type="transmembrane region" description="Helical" evidence="1">
    <location>
        <begin position="6"/>
        <end position="25"/>
    </location>
</feature>
<gene>
    <name evidence="2" type="ORF">AC477_04145</name>
</gene>
<keyword evidence="1" id="KW-0472">Membrane</keyword>
<dbReference type="EMBL" id="LFWU01000099">
    <property type="protein sequence ID" value="KON31432.1"/>
    <property type="molecule type" value="Genomic_DNA"/>
</dbReference>
<evidence type="ECO:0000313" key="3">
    <source>
        <dbReference type="Proteomes" id="UP000037237"/>
    </source>
</evidence>
<comment type="caution">
    <text evidence="2">The sequence shown here is derived from an EMBL/GenBank/DDBJ whole genome shotgun (WGS) entry which is preliminary data.</text>
</comment>